<organism evidence="1 2">
    <name type="scientific">Bosea massiliensis</name>
    <dbReference type="NCBI Taxonomy" id="151419"/>
    <lineage>
        <taxon>Bacteria</taxon>
        <taxon>Pseudomonadati</taxon>
        <taxon>Pseudomonadota</taxon>
        <taxon>Alphaproteobacteria</taxon>
        <taxon>Hyphomicrobiales</taxon>
        <taxon>Boseaceae</taxon>
        <taxon>Bosea</taxon>
    </lineage>
</organism>
<protein>
    <submittedName>
        <fullName evidence="1">Uncharacterized protein</fullName>
    </submittedName>
</protein>
<accession>A0ABW0PAF6</accession>
<name>A0ABW0PAF6_9HYPH</name>
<dbReference type="RefSeq" id="WP_067254485.1">
    <property type="nucleotide sequence ID" value="NZ_JBHSLU010000134.1"/>
</dbReference>
<comment type="caution">
    <text evidence="1">The sequence shown here is derived from an EMBL/GenBank/DDBJ whole genome shotgun (WGS) entry which is preliminary data.</text>
</comment>
<proteinExistence type="predicted"/>
<gene>
    <name evidence="1" type="ORF">ACFPN9_27785</name>
</gene>
<dbReference type="EMBL" id="JBHSLU010000134">
    <property type="protein sequence ID" value="MFC5509036.1"/>
    <property type="molecule type" value="Genomic_DNA"/>
</dbReference>
<dbReference type="Proteomes" id="UP001596060">
    <property type="component" value="Unassembled WGS sequence"/>
</dbReference>
<evidence type="ECO:0000313" key="1">
    <source>
        <dbReference type="EMBL" id="MFC5509036.1"/>
    </source>
</evidence>
<evidence type="ECO:0000313" key="2">
    <source>
        <dbReference type="Proteomes" id="UP001596060"/>
    </source>
</evidence>
<reference evidence="2" key="1">
    <citation type="journal article" date="2019" name="Int. J. Syst. Evol. Microbiol.">
        <title>The Global Catalogue of Microorganisms (GCM) 10K type strain sequencing project: providing services to taxonomists for standard genome sequencing and annotation.</title>
        <authorList>
            <consortium name="The Broad Institute Genomics Platform"/>
            <consortium name="The Broad Institute Genome Sequencing Center for Infectious Disease"/>
            <person name="Wu L."/>
            <person name="Ma J."/>
        </authorList>
    </citation>
    <scope>NUCLEOTIDE SEQUENCE [LARGE SCALE GENOMIC DNA]</scope>
    <source>
        <strain evidence="2">CCUG 43117</strain>
    </source>
</reference>
<sequence>MVQRSKRSLSSGKVEDMQREVKAFQSKVRGWAAEVPIGSAVYLGLDPLNSSLDLMARILNGERDGKGFERRYGEGGIE</sequence>
<keyword evidence="2" id="KW-1185">Reference proteome</keyword>